<keyword evidence="6 14" id="KW-0812">Transmembrane</keyword>
<evidence type="ECO:0000256" key="3">
    <source>
        <dbReference type="ARBA" id="ARBA00022475"/>
    </source>
</evidence>
<feature type="transmembrane region" description="Helical" evidence="14">
    <location>
        <begin position="426"/>
        <end position="447"/>
    </location>
</feature>
<evidence type="ECO:0000313" key="15">
    <source>
        <dbReference type="EMBL" id="CAB3990183.1"/>
    </source>
</evidence>
<dbReference type="PROSITE" id="PS50088">
    <property type="entry name" value="ANK_REPEAT"/>
    <property type="match status" value="5"/>
</dbReference>
<feature type="compositionally biased region" description="Polar residues" evidence="13">
    <location>
        <begin position="772"/>
        <end position="785"/>
    </location>
</feature>
<feature type="compositionally biased region" description="Basic and acidic residues" evidence="13">
    <location>
        <begin position="859"/>
        <end position="884"/>
    </location>
</feature>
<gene>
    <name evidence="15" type="ORF">PACLA_8A033872</name>
</gene>
<feature type="transmembrane region" description="Helical" evidence="14">
    <location>
        <begin position="348"/>
        <end position="366"/>
    </location>
</feature>
<accession>A0A7D9HTM5</accession>
<evidence type="ECO:0000256" key="10">
    <source>
        <dbReference type="ARBA" id="ARBA00023065"/>
    </source>
</evidence>
<evidence type="ECO:0000256" key="6">
    <source>
        <dbReference type="ARBA" id="ARBA00022692"/>
    </source>
</evidence>
<evidence type="ECO:0000256" key="13">
    <source>
        <dbReference type="SAM" id="MobiDB-lite"/>
    </source>
</evidence>
<dbReference type="SMART" id="SM00248">
    <property type="entry name" value="ANK"/>
    <property type="match status" value="5"/>
</dbReference>
<dbReference type="Gene3D" id="1.25.40.20">
    <property type="entry name" value="Ankyrin repeat-containing domain"/>
    <property type="match status" value="2"/>
</dbReference>
<feature type="compositionally biased region" description="Low complexity" evidence="13">
    <location>
        <begin position="835"/>
        <end position="848"/>
    </location>
</feature>
<dbReference type="PANTHER" id="PTHR10582:SF33">
    <property type="entry name" value="TRANSIENT RECEPTOR POTENTIAL CHANNEL PYREXIA"/>
    <property type="match status" value="1"/>
</dbReference>
<dbReference type="GO" id="GO:0005886">
    <property type="term" value="C:plasma membrane"/>
    <property type="evidence" value="ECO:0007669"/>
    <property type="project" value="UniProtKB-SubCell"/>
</dbReference>
<feature type="transmembrane region" description="Helical" evidence="14">
    <location>
        <begin position="538"/>
        <end position="554"/>
    </location>
</feature>
<protein>
    <submittedName>
        <fullName evidence="15">Transient receptor potential cation channel subfamily A member 1-like</fullName>
    </submittedName>
</protein>
<feature type="transmembrane region" description="Helical" evidence="14">
    <location>
        <begin position="459"/>
        <end position="476"/>
    </location>
</feature>
<keyword evidence="7" id="KW-0677">Repeat</keyword>
<dbReference type="InterPro" id="IPR005821">
    <property type="entry name" value="Ion_trans_dom"/>
</dbReference>
<sequence length="1282" mass="146418">MNNQSLYYDFNGSYHLGTSRTNEPIHAVLEGELAESEMVEGREAQNVRNRALLHYLASLANSNSTKDTFDFDFVESLLKNGADVNSTDKTGQTVFHEVARSWNSDVASFLIDNGANVNQQDQYGRSPLHVAAAVDYAEMVEFLLQNGADIDIKTSGEGQTAIHFAAKNDAINSLRMLLRYEANIDARDSKNRTPLQVAAEMNRSKAAKLLIAEGAPAGVYDNLGNSALSLLIEKIPEVALDAMNQFHSVDTINRKEFYFLNYLEGTKLKEQKTPARTPLEIAVQNERYDIIMHPVMQRLIGTKWQCYGKWGAVQDLALNLIYTILWTLLAVTLPKYGRDLYIPIGPNSWRLVIGIFLILLTIVEIRKQILNTVKTRQEHNAWKEWRASELERDIEFCHPRWPQETQYVNAEIKAVKNLSLMSGSDYWIYFDWVALVFILATIISHVVFFHYSTDLSKEVHHYITMPLLLILWLRIFKYARPFESAGPFIVIFSSVMGDIAKWAFLNLVIVIPFTCAFWITFGAISLNPVDGYNHVGPLLYNIFSMMVVNSHGFENLERANPFMARLLCGSFIAIAAIVTLNLLIALLTNTFERLYENAIANAVMQRAQTILLLQKSLRKKRKSKYYNFIKERASPEVISRNLGRLMVMDKDEATIERVRDDVKAIMDILGEQFGKKFQKGKKSDLDFVRMDVSKVRRFQEEIVVDMRNMKLSFEEIKLQLEQQSTTRNTTLTIMNTSASKNENKHNSNEGGKNYSNDESNIPREDYDDENGKSIQNDTNVMNAKGNNRNECSNKSNNKKKSKVKMKTNSGKVESKRRTKSYIKNGQKKFQKNVKSSTETRSSETDSNSPTEEEGTYDITNEKVECRADEKDKRDRKRSDKNAYRDKLNLAERSFEVPSENDGGVPRQIMAYPPHYVKTPLADVTRNDSDVVQQRLTYPLGYVHAPLHNVPNPDVNQQRLIYTTGQSQLPPPDMWKYTNIPYYHISPKSFPTTYDPNQRYGRQKNQDFSAPNLTQHEVYSEKPPYDGKPYTVSTCTDPRQLPPDGMVPQHPSGYFPGTEFGKGEIPENATLSQSVSTNDRNHGVLKRATRQITPNQFQVFSNAEQPSTTQPFQKPTTYASQNLGFKTEGELLRPISRARYPPEYQMSTRYRMTEGTLDQQGYPQEKYDKDQYLSSTVSHHQISTSPRRVGTVSSEQLTIPNLRGMESPFTVFSKSRSSTDLLHDQNSSYAAAESEKRQRSISAQPSRNEMKIISGRRQSEILNVKRPSFQMTQQKFHKPLQHL</sequence>
<keyword evidence="8" id="KW-0106">Calcium</keyword>
<dbReference type="Pfam" id="PF12796">
    <property type="entry name" value="Ank_2"/>
    <property type="match status" value="2"/>
</dbReference>
<feature type="transmembrane region" description="Helical" evidence="14">
    <location>
        <begin position="566"/>
        <end position="587"/>
    </location>
</feature>
<evidence type="ECO:0000256" key="12">
    <source>
        <dbReference type="ARBA" id="ARBA00023303"/>
    </source>
</evidence>
<evidence type="ECO:0000256" key="14">
    <source>
        <dbReference type="SAM" id="Phobius"/>
    </source>
</evidence>
<dbReference type="PANTHER" id="PTHR10582">
    <property type="entry name" value="TRANSIENT RECEPTOR POTENTIAL ION CHANNEL PROTEIN"/>
    <property type="match status" value="1"/>
</dbReference>
<dbReference type="OrthoDB" id="341259at2759"/>
<keyword evidence="16" id="KW-1185">Reference proteome</keyword>
<dbReference type="EMBL" id="CACRXK020001617">
    <property type="protein sequence ID" value="CAB3990183.1"/>
    <property type="molecule type" value="Genomic_DNA"/>
</dbReference>
<organism evidence="15 16">
    <name type="scientific">Paramuricea clavata</name>
    <name type="common">Red gorgonian</name>
    <name type="synonym">Violescent sea-whip</name>
    <dbReference type="NCBI Taxonomy" id="317549"/>
    <lineage>
        <taxon>Eukaryota</taxon>
        <taxon>Metazoa</taxon>
        <taxon>Cnidaria</taxon>
        <taxon>Anthozoa</taxon>
        <taxon>Octocorallia</taxon>
        <taxon>Malacalcyonacea</taxon>
        <taxon>Plexauridae</taxon>
        <taxon>Paramuricea</taxon>
    </lineage>
</organism>
<name>A0A7D9HTM5_PARCT</name>
<feature type="compositionally biased region" description="Low complexity" evidence="13">
    <location>
        <begin position="786"/>
        <end position="795"/>
    </location>
</feature>
<evidence type="ECO:0000256" key="2">
    <source>
        <dbReference type="ARBA" id="ARBA00022448"/>
    </source>
</evidence>
<feature type="compositionally biased region" description="Polar residues" evidence="13">
    <location>
        <begin position="748"/>
        <end position="759"/>
    </location>
</feature>
<evidence type="ECO:0000256" key="11">
    <source>
        <dbReference type="ARBA" id="ARBA00023136"/>
    </source>
</evidence>
<keyword evidence="9 14" id="KW-1133">Transmembrane helix</keyword>
<feature type="transmembrane region" description="Helical" evidence="14">
    <location>
        <begin position="316"/>
        <end position="336"/>
    </location>
</feature>
<keyword evidence="3" id="KW-1003">Cell membrane</keyword>
<dbReference type="PROSITE" id="PS50297">
    <property type="entry name" value="ANK_REP_REGION"/>
    <property type="match status" value="4"/>
</dbReference>
<keyword evidence="15" id="KW-0675">Receptor</keyword>
<feature type="transmembrane region" description="Helical" evidence="14">
    <location>
        <begin position="503"/>
        <end position="526"/>
    </location>
</feature>
<evidence type="ECO:0000256" key="7">
    <source>
        <dbReference type="ARBA" id="ARBA00022737"/>
    </source>
</evidence>
<dbReference type="Pfam" id="PF00520">
    <property type="entry name" value="Ion_trans"/>
    <property type="match status" value="1"/>
</dbReference>
<evidence type="ECO:0000256" key="8">
    <source>
        <dbReference type="ARBA" id="ARBA00022837"/>
    </source>
</evidence>
<proteinExistence type="predicted"/>
<feature type="region of interest" description="Disordered" evidence="13">
    <location>
        <begin position="1227"/>
        <end position="1282"/>
    </location>
</feature>
<comment type="subcellular location">
    <subcellularLocation>
        <location evidence="1">Cell membrane</location>
        <topology evidence="1">Multi-pass membrane protein</topology>
    </subcellularLocation>
</comment>
<keyword evidence="10" id="KW-0406">Ion transport</keyword>
<dbReference type="GO" id="GO:0098703">
    <property type="term" value="P:calcium ion import across plasma membrane"/>
    <property type="evidence" value="ECO:0007669"/>
    <property type="project" value="TreeGrafter"/>
</dbReference>
<dbReference type="InterPro" id="IPR002110">
    <property type="entry name" value="Ankyrin_rpt"/>
</dbReference>
<evidence type="ECO:0000256" key="4">
    <source>
        <dbReference type="ARBA" id="ARBA00022568"/>
    </source>
</evidence>
<dbReference type="InterPro" id="IPR024862">
    <property type="entry name" value="TRPV"/>
</dbReference>
<evidence type="ECO:0000256" key="5">
    <source>
        <dbReference type="ARBA" id="ARBA00022673"/>
    </source>
</evidence>
<dbReference type="Proteomes" id="UP001152795">
    <property type="component" value="Unassembled WGS sequence"/>
</dbReference>
<keyword evidence="2" id="KW-0813">Transport</keyword>
<comment type="caution">
    <text evidence="15">The sequence shown here is derived from an EMBL/GenBank/DDBJ whole genome shotgun (WGS) entry which is preliminary data.</text>
</comment>
<keyword evidence="4" id="KW-0109">Calcium transport</keyword>
<feature type="region of interest" description="Disordered" evidence="13">
    <location>
        <begin position="734"/>
        <end position="884"/>
    </location>
</feature>
<keyword evidence="12" id="KW-0407">Ion channel</keyword>
<keyword evidence="11 14" id="KW-0472">Membrane</keyword>
<evidence type="ECO:0000256" key="9">
    <source>
        <dbReference type="ARBA" id="ARBA00022989"/>
    </source>
</evidence>
<dbReference type="GO" id="GO:0005262">
    <property type="term" value="F:calcium channel activity"/>
    <property type="evidence" value="ECO:0007669"/>
    <property type="project" value="UniProtKB-KW"/>
</dbReference>
<dbReference type="InterPro" id="IPR036770">
    <property type="entry name" value="Ankyrin_rpt-contain_sf"/>
</dbReference>
<keyword evidence="5" id="KW-0107">Calcium channel</keyword>
<evidence type="ECO:0000256" key="1">
    <source>
        <dbReference type="ARBA" id="ARBA00004651"/>
    </source>
</evidence>
<reference evidence="15" key="1">
    <citation type="submission" date="2020-04" db="EMBL/GenBank/DDBJ databases">
        <authorList>
            <person name="Alioto T."/>
            <person name="Alioto T."/>
            <person name="Gomez Garrido J."/>
        </authorList>
    </citation>
    <scope>NUCLEOTIDE SEQUENCE</scope>
    <source>
        <strain evidence="15">A484AB</strain>
    </source>
</reference>
<feature type="compositionally biased region" description="Basic residues" evidence="13">
    <location>
        <begin position="796"/>
        <end position="805"/>
    </location>
</feature>
<feature type="compositionally biased region" description="Basic residues" evidence="13">
    <location>
        <begin position="814"/>
        <end position="831"/>
    </location>
</feature>
<evidence type="ECO:0000313" key="16">
    <source>
        <dbReference type="Proteomes" id="UP001152795"/>
    </source>
</evidence>
<dbReference type="SUPFAM" id="SSF48403">
    <property type="entry name" value="Ankyrin repeat"/>
    <property type="match status" value="1"/>
</dbReference>